<keyword evidence="2 11" id="KW-0436">Ligase</keyword>
<dbReference type="PROSITE" id="PS50862">
    <property type="entry name" value="AA_TRNA_LIGASE_II"/>
    <property type="match status" value="1"/>
</dbReference>
<evidence type="ECO:0000313" key="10">
    <source>
        <dbReference type="Proteomes" id="UP000504629"/>
    </source>
</evidence>
<evidence type="ECO:0000256" key="8">
    <source>
        <dbReference type="ARBA" id="ARBA00047671"/>
    </source>
</evidence>
<dbReference type="PANTHER" id="PTHR42753:SF10">
    <property type="entry name" value="PROLINE--TRNA LIGASE, MITOCHONDRIAL-RELATED"/>
    <property type="match status" value="1"/>
</dbReference>
<organism evidence="10 11">
    <name type="scientific">Bombyx mandarina</name>
    <name type="common">Wild silk moth</name>
    <name type="synonym">Wild silkworm</name>
    <dbReference type="NCBI Taxonomy" id="7092"/>
    <lineage>
        <taxon>Eukaryota</taxon>
        <taxon>Metazoa</taxon>
        <taxon>Ecdysozoa</taxon>
        <taxon>Arthropoda</taxon>
        <taxon>Hexapoda</taxon>
        <taxon>Insecta</taxon>
        <taxon>Pterygota</taxon>
        <taxon>Neoptera</taxon>
        <taxon>Endopterygota</taxon>
        <taxon>Lepidoptera</taxon>
        <taxon>Glossata</taxon>
        <taxon>Ditrysia</taxon>
        <taxon>Bombycoidea</taxon>
        <taxon>Bombycidae</taxon>
        <taxon>Bombycinae</taxon>
        <taxon>Bombyx</taxon>
    </lineage>
</organism>
<dbReference type="InterPro" id="IPR036621">
    <property type="entry name" value="Anticodon-bd_dom_sf"/>
</dbReference>
<protein>
    <recommendedName>
        <fullName evidence="1">proline--tRNA ligase</fullName>
        <ecNumber evidence="1">6.1.1.15</ecNumber>
    </recommendedName>
    <alternativeName>
        <fullName evidence="7">Prolyl-tRNA synthetase</fullName>
    </alternativeName>
</protein>
<feature type="domain" description="Aminoacyl-transfer RNA synthetases class-II family profile" evidence="9">
    <location>
        <begin position="59"/>
        <end position="320"/>
    </location>
</feature>
<evidence type="ECO:0000256" key="3">
    <source>
        <dbReference type="ARBA" id="ARBA00022741"/>
    </source>
</evidence>
<dbReference type="InterPro" id="IPR045864">
    <property type="entry name" value="aa-tRNA-synth_II/BPL/LPL"/>
</dbReference>
<gene>
    <name evidence="11" type="primary">LOC114246166</name>
</gene>
<accession>A0A6J2K241</accession>
<proteinExistence type="predicted"/>
<keyword evidence="10" id="KW-1185">Reference proteome</keyword>
<dbReference type="AlphaFoldDB" id="A0A6J2K241"/>
<evidence type="ECO:0000256" key="1">
    <source>
        <dbReference type="ARBA" id="ARBA00012831"/>
    </source>
</evidence>
<sequence length="435" mass="47911">MRYLSRIFQPVITIPKNAKIKNTEITCKSQKLLLECGLVRPTTSGFFTLLPLARRALDKLENLIKTCIESSGAQRLSLPALTSAGLWAKTGRLENAAAELLTLEDRHNKKYLLAPTYEEAIAELLSDLKPISYKQLPIILYQISNKYRDELRPKHGLLRAREFSMLDAYGAHASSACALQVYGRMATAYEHLFRALHLKVHKVEAPSGDMGGSFSHEWQLAATSGEDQIKVCPSCSHAALLNDEGTRCQSCGKDAEILQSIEVGHTFILGTKYSEALEATYCPPSGPPLPIIMSCYGIGITRLLAASLEALSTEKALRWPKAIAPYSAIIIGPKEGSKEWNDHGMDQVKLVYDALNSVPALRSDVLVDDRHGLTIGKRLLMADKMGYPIVIACGKESSSNPPRYEVTIDGATQLCTAQELVQTLSDKYTHLEYCT</sequence>
<name>A0A6J2K241_BOMMA</name>
<dbReference type="SUPFAM" id="SSF52954">
    <property type="entry name" value="Class II aaRS ABD-related"/>
    <property type="match status" value="1"/>
</dbReference>
<dbReference type="InterPro" id="IPR006195">
    <property type="entry name" value="aa-tRNA-synth_II"/>
</dbReference>
<dbReference type="InterPro" id="IPR002314">
    <property type="entry name" value="aa-tRNA-synt_IIb"/>
</dbReference>
<evidence type="ECO:0000256" key="2">
    <source>
        <dbReference type="ARBA" id="ARBA00022598"/>
    </source>
</evidence>
<dbReference type="InterPro" id="IPR033730">
    <property type="entry name" value="ProRS_core_prok"/>
</dbReference>
<evidence type="ECO:0000256" key="5">
    <source>
        <dbReference type="ARBA" id="ARBA00022917"/>
    </source>
</evidence>
<evidence type="ECO:0000259" key="9">
    <source>
        <dbReference type="PROSITE" id="PS50862"/>
    </source>
</evidence>
<keyword evidence="3" id="KW-0547">Nucleotide-binding</keyword>
<dbReference type="CTD" id="38331"/>
<dbReference type="GO" id="GO:0004827">
    <property type="term" value="F:proline-tRNA ligase activity"/>
    <property type="evidence" value="ECO:0007669"/>
    <property type="project" value="UniProtKB-EC"/>
</dbReference>
<dbReference type="PRINTS" id="PR01046">
    <property type="entry name" value="TRNASYNTHPRO"/>
</dbReference>
<dbReference type="KEGG" id="bman:114246166"/>
<dbReference type="Proteomes" id="UP000504629">
    <property type="component" value="Unplaced"/>
</dbReference>
<dbReference type="GO" id="GO:0006433">
    <property type="term" value="P:prolyl-tRNA aminoacylation"/>
    <property type="evidence" value="ECO:0007669"/>
    <property type="project" value="InterPro"/>
</dbReference>
<dbReference type="PANTHER" id="PTHR42753">
    <property type="entry name" value="MITOCHONDRIAL RIBOSOME PROTEIN L39/PROLYL-TRNA LIGASE FAMILY MEMBER"/>
    <property type="match status" value="1"/>
</dbReference>
<dbReference type="GO" id="GO:0005524">
    <property type="term" value="F:ATP binding"/>
    <property type="evidence" value="ECO:0007669"/>
    <property type="project" value="UniProtKB-KW"/>
</dbReference>
<dbReference type="Gene3D" id="3.30.930.10">
    <property type="entry name" value="Bira Bifunctional Protein, Domain 2"/>
    <property type="match status" value="1"/>
</dbReference>
<dbReference type="EC" id="6.1.1.15" evidence="1"/>
<dbReference type="Gene3D" id="3.40.50.800">
    <property type="entry name" value="Anticodon-binding domain"/>
    <property type="match status" value="1"/>
</dbReference>
<evidence type="ECO:0000256" key="6">
    <source>
        <dbReference type="ARBA" id="ARBA00023146"/>
    </source>
</evidence>
<evidence type="ECO:0000256" key="4">
    <source>
        <dbReference type="ARBA" id="ARBA00022840"/>
    </source>
</evidence>
<keyword evidence="6" id="KW-0030">Aminoacyl-tRNA synthetase</keyword>
<evidence type="ECO:0000313" key="11">
    <source>
        <dbReference type="RefSeq" id="XP_028034379.1"/>
    </source>
</evidence>
<comment type="catalytic activity">
    <reaction evidence="8">
        <text>tRNA(Pro) + L-proline + ATP = L-prolyl-tRNA(Pro) + AMP + diphosphate</text>
        <dbReference type="Rhea" id="RHEA:14305"/>
        <dbReference type="Rhea" id="RHEA-COMP:9700"/>
        <dbReference type="Rhea" id="RHEA-COMP:9702"/>
        <dbReference type="ChEBI" id="CHEBI:30616"/>
        <dbReference type="ChEBI" id="CHEBI:33019"/>
        <dbReference type="ChEBI" id="CHEBI:60039"/>
        <dbReference type="ChEBI" id="CHEBI:78442"/>
        <dbReference type="ChEBI" id="CHEBI:78532"/>
        <dbReference type="ChEBI" id="CHEBI:456215"/>
        <dbReference type="EC" id="6.1.1.15"/>
    </reaction>
</comment>
<evidence type="ECO:0000256" key="7">
    <source>
        <dbReference type="ARBA" id="ARBA00029731"/>
    </source>
</evidence>
<dbReference type="GO" id="GO:0005739">
    <property type="term" value="C:mitochondrion"/>
    <property type="evidence" value="ECO:0007669"/>
    <property type="project" value="TreeGrafter"/>
</dbReference>
<reference evidence="11" key="1">
    <citation type="submission" date="2025-08" db="UniProtKB">
        <authorList>
            <consortium name="RefSeq"/>
        </authorList>
    </citation>
    <scope>IDENTIFICATION</scope>
    <source>
        <tissue evidence="11">Silk gland</tissue>
    </source>
</reference>
<dbReference type="CDD" id="cd00779">
    <property type="entry name" value="ProRS_core_prok"/>
    <property type="match status" value="1"/>
</dbReference>
<dbReference type="InterPro" id="IPR050062">
    <property type="entry name" value="Pro-tRNA_synthetase"/>
</dbReference>
<keyword evidence="5" id="KW-0648">Protein biosynthesis</keyword>
<dbReference type="Pfam" id="PF00587">
    <property type="entry name" value="tRNA-synt_2b"/>
    <property type="match status" value="1"/>
</dbReference>
<dbReference type="RefSeq" id="XP_028034379.1">
    <property type="nucleotide sequence ID" value="XM_028178578.1"/>
</dbReference>
<dbReference type="OrthoDB" id="10267474at2759"/>
<dbReference type="GeneID" id="114246166"/>
<dbReference type="SUPFAM" id="SSF55681">
    <property type="entry name" value="Class II aaRS and biotin synthetases"/>
    <property type="match status" value="1"/>
</dbReference>
<dbReference type="InterPro" id="IPR002316">
    <property type="entry name" value="Pro-tRNA-ligase_IIa"/>
</dbReference>
<keyword evidence="4" id="KW-0067">ATP-binding</keyword>